<evidence type="ECO:0000313" key="3">
    <source>
        <dbReference type="EMBL" id="KAK0421665.1"/>
    </source>
</evidence>
<dbReference type="Proteomes" id="UP001175226">
    <property type="component" value="Unassembled WGS sequence"/>
</dbReference>
<name>A0AA39IDJ3_9AGAR</name>
<comment type="caution">
    <text evidence="3">The sequence shown here is derived from an EMBL/GenBank/DDBJ whole genome shotgun (WGS) entry which is preliminary data.</text>
</comment>
<evidence type="ECO:0000256" key="2">
    <source>
        <dbReference type="SAM" id="SignalP"/>
    </source>
</evidence>
<keyword evidence="2" id="KW-0732">Signal</keyword>
<feature type="region of interest" description="Disordered" evidence="1">
    <location>
        <begin position="228"/>
        <end position="249"/>
    </location>
</feature>
<dbReference type="InterPro" id="IPR050371">
    <property type="entry name" value="Fungal_virulence_M36"/>
</dbReference>
<feature type="signal peptide" evidence="2">
    <location>
        <begin position="1"/>
        <end position="24"/>
    </location>
</feature>
<sequence>MHPFVRALLSSVLLAILFARFSYAAPWASPAKHVTHRVRTIGRDLKIEAYHPKSSFKIYGKGTESPSFKVKGSDLKVSMASFIASELGVDSSAIGYHSGHSEDVMSYWYGKQYHDGVPFANAVANAAFKNGEAVALGSSFVDTSNIASSSPSVSVDSIIGKVEDSFIATYNGISSLEIPSSNEETNAWYEAFVDAHSGEILSVTDFVAQATCTVVPITKASVAEGEETLVNPEDFDSSPEGWVQNGETA</sequence>
<protein>
    <recommendedName>
        <fullName evidence="5">FTP domain-containing protein</fullName>
    </recommendedName>
</protein>
<evidence type="ECO:0000256" key="1">
    <source>
        <dbReference type="SAM" id="MobiDB-lite"/>
    </source>
</evidence>
<proteinExistence type="predicted"/>
<evidence type="ECO:0008006" key="5">
    <source>
        <dbReference type="Google" id="ProtNLM"/>
    </source>
</evidence>
<dbReference type="PANTHER" id="PTHR33478">
    <property type="entry name" value="EXTRACELLULAR METALLOPROTEINASE MEP"/>
    <property type="match status" value="1"/>
</dbReference>
<keyword evidence="4" id="KW-1185">Reference proteome</keyword>
<dbReference type="EMBL" id="JAUEPT010000384">
    <property type="protein sequence ID" value="KAK0421665.1"/>
    <property type="molecule type" value="Genomic_DNA"/>
</dbReference>
<organism evidence="3 4">
    <name type="scientific">Armillaria borealis</name>
    <dbReference type="NCBI Taxonomy" id="47425"/>
    <lineage>
        <taxon>Eukaryota</taxon>
        <taxon>Fungi</taxon>
        <taxon>Dikarya</taxon>
        <taxon>Basidiomycota</taxon>
        <taxon>Agaricomycotina</taxon>
        <taxon>Agaricomycetes</taxon>
        <taxon>Agaricomycetidae</taxon>
        <taxon>Agaricales</taxon>
        <taxon>Marasmiineae</taxon>
        <taxon>Physalacriaceae</taxon>
        <taxon>Armillaria</taxon>
    </lineage>
</organism>
<feature type="chain" id="PRO_5041279448" description="FTP domain-containing protein" evidence="2">
    <location>
        <begin position="25"/>
        <end position="249"/>
    </location>
</feature>
<dbReference type="AlphaFoldDB" id="A0AA39IDJ3"/>
<reference evidence="3" key="1">
    <citation type="submission" date="2023-06" db="EMBL/GenBank/DDBJ databases">
        <authorList>
            <consortium name="Lawrence Berkeley National Laboratory"/>
            <person name="Ahrendt S."/>
            <person name="Sahu N."/>
            <person name="Indic B."/>
            <person name="Wong-Bajracharya J."/>
            <person name="Merenyi Z."/>
            <person name="Ke H.-M."/>
            <person name="Monk M."/>
            <person name="Kocsube S."/>
            <person name="Drula E."/>
            <person name="Lipzen A."/>
            <person name="Balint B."/>
            <person name="Henrissat B."/>
            <person name="Andreopoulos B."/>
            <person name="Martin F.M."/>
            <person name="Harder C.B."/>
            <person name="Rigling D."/>
            <person name="Ford K.L."/>
            <person name="Foster G.D."/>
            <person name="Pangilinan J."/>
            <person name="Papanicolaou A."/>
            <person name="Barry K."/>
            <person name="LaButti K."/>
            <person name="Viragh M."/>
            <person name="Koriabine M."/>
            <person name="Yan M."/>
            <person name="Riley R."/>
            <person name="Champramary S."/>
            <person name="Plett K.L."/>
            <person name="Tsai I.J."/>
            <person name="Slot J."/>
            <person name="Sipos G."/>
            <person name="Plett J."/>
            <person name="Nagy L.G."/>
            <person name="Grigoriev I.V."/>
        </authorList>
    </citation>
    <scope>NUCLEOTIDE SEQUENCE</scope>
    <source>
        <strain evidence="3">FPL87.14</strain>
    </source>
</reference>
<accession>A0AA39IDJ3</accession>
<gene>
    <name evidence="3" type="ORF">EV421DRAFT_1915986</name>
</gene>
<dbReference type="PANTHER" id="PTHR33478:SF1">
    <property type="entry name" value="EXTRACELLULAR METALLOPROTEINASE MEP"/>
    <property type="match status" value="1"/>
</dbReference>
<evidence type="ECO:0000313" key="4">
    <source>
        <dbReference type="Proteomes" id="UP001175226"/>
    </source>
</evidence>